<evidence type="ECO:0000313" key="2">
    <source>
        <dbReference type="EMBL" id="OII74790.1"/>
    </source>
</evidence>
<keyword evidence="1" id="KW-0812">Transmembrane</keyword>
<reference evidence="2 3" key="1">
    <citation type="submission" date="2016-10" db="EMBL/GenBank/DDBJ databases">
        <title>Reductive evolution of mitochondrial metabolism and differential evolution of invasion-related proteins in Cryptosporidium.</title>
        <authorList>
            <person name="Liu S."/>
            <person name="Roellig D.M."/>
            <person name="Guo Y."/>
            <person name="Li N."/>
            <person name="Frace M.A."/>
            <person name="Tang K."/>
            <person name="Zhang L."/>
            <person name="Feng Y."/>
            <person name="Xiao L."/>
        </authorList>
    </citation>
    <scope>NUCLEOTIDE SEQUENCE [LARGE SCALE GENOMIC DNA]</scope>
    <source>
        <strain evidence="2">39726</strain>
    </source>
</reference>
<evidence type="ECO:0000313" key="3">
    <source>
        <dbReference type="Proteomes" id="UP000186176"/>
    </source>
</evidence>
<protein>
    <submittedName>
        <fullName evidence="2">Uncharacterized protein</fullName>
    </submittedName>
</protein>
<dbReference type="VEuPathDB" id="CryptoDB:cubi_00343"/>
<sequence length="140" mass="15436">MKTAFQGELNLMNNYYEGPPQQTPRLLASESKISDVNFNSLFRVTSAIVTSSGFDYSLFGITNARAALATSYFIGLGSFIGFIMIIALIRIIYFVSKRRNSRANYSNLNSQRFVVRSSDDIASSNYGSNEFPAISSGAKV</sequence>
<dbReference type="RefSeq" id="XP_028875936.1">
    <property type="nucleotide sequence ID" value="XM_029017357.1"/>
</dbReference>
<dbReference type="OrthoDB" id="342020at2759"/>
<gene>
    <name evidence="2" type="ORF">cubi_00343</name>
</gene>
<dbReference type="Proteomes" id="UP000186176">
    <property type="component" value="Unassembled WGS sequence"/>
</dbReference>
<keyword evidence="1" id="KW-1133">Transmembrane helix</keyword>
<keyword evidence="1" id="KW-0472">Membrane</keyword>
<keyword evidence="3" id="KW-1185">Reference proteome</keyword>
<dbReference type="GeneID" id="39977136"/>
<proteinExistence type="predicted"/>
<name>A0A1J4MKS7_9CRYT</name>
<dbReference type="EMBL" id="LRBP01000009">
    <property type="protein sequence ID" value="OII74790.1"/>
    <property type="molecule type" value="Genomic_DNA"/>
</dbReference>
<comment type="caution">
    <text evidence="2">The sequence shown here is derived from an EMBL/GenBank/DDBJ whole genome shotgun (WGS) entry which is preliminary data.</text>
</comment>
<accession>A0A1J4MKS7</accession>
<evidence type="ECO:0000256" key="1">
    <source>
        <dbReference type="SAM" id="Phobius"/>
    </source>
</evidence>
<organism evidence="2 3">
    <name type="scientific">Cryptosporidium ubiquitum</name>
    <dbReference type="NCBI Taxonomy" id="857276"/>
    <lineage>
        <taxon>Eukaryota</taxon>
        <taxon>Sar</taxon>
        <taxon>Alveolata</taxon>
        <taxon>Apicomplexa</taxon>
        <taxon>Conoidasida</taxon>
        <taxon>Coccidia</taxon>
        <taxon>Eucoccidiorida</taxon>
        <taxon>Eimeriorina</taxon>
        <taxon>Cryptosporidiidae</taxon>
        <taxon>Cryptosporidium</taxon>
    </lineage>
</organism>
<dbReference type="AlphaFoldDB" id="A0A1J4MKS7"/>
<feature type="transmembrane region" description="Helical" evidence="1">
    <location>
        <begin position="72"/>
        <end position="95"/>
    </location>
</feature>